<evidence type="ECO:0000313" key="1">
    <source>
        <dbReference type="EMBL" id="QHT07655.1"/>
    </source>
</evidence>
<reference evidence="1" key="1">
    <citation type="journal article" date="2020" name="Nature">
        <title>Giant virus diversity and host interactions through global metagenomics.</title>
        <authorList>
            <person name="Schulz F."/>
            <person name="Roux S."/>
            <person name="Paez-Espino D."/>
            <person name="Jungbluth S."/>
            <person name="Walsh D.A."/>
            <person name="Denef V.J."/>
            <person name="McMahon K.D."/>
            <person name="Konstantinidis K.T."/>
            <person name="Eloe-Fadrosh E.A."/>
            <person name="Kyrpides N.C."/>
            <person name="Woyke T."/>
        </authorList>
    </citation>
    <scope>NUCLEOTIDE SEQUENCE</scope>
    <source>
        <strain evidence="1">GVMAG-M-3300021964-36</strain>
    </source>
</reference>
<proteinExistence type="predicted"/>
<dbReference type="EMBL" id="MN739484">
    <property type="protein sequence ID" value="QHT07655.1"/>
    <property type="molecule type" value="Genomic_DNA"/>
</dbReference>
<accession>A0A6C0CVX3</accession>
<protein>
    <submittedName>
        <fullName evidence="1">Uncharacterized protein</fullName>
    </submittedName>
</protein>
<sequence length="75" mass="8244">MDGTGGSALDGIWDLKYRGILMVGNENGLLLGLPQCSINGFLLNDNIVMITIHNSNSKYTINIFILYTIFSLTMC</sequence>
<organism evidence="1">
    <name type="scientific">viral metagenome</name>
    <dbReference type="NCBI Taxonomy" id="1070528"/>
    <lineage>
        <taxon>unclassified sequences</taxon>
        <taxon>metagenomes</taxon>
        <taxon>organismal metagenomes</taxon>
    </lineage>
</organism>
<name>A0A6C0CVX3_9ZZZZ</name>
<dbReference type="AlphaFoldDB" id="A0A6C0CVX3"/>